<keyword evidence="2" id="KW-0812">Transmembrane</keyword>
<accession>A0A024V740</accession>
<organism evidence="3 4">
    <name type="scientific">Plasmodium falciparum Vietnam Oak-Knoll</name>
    <name type="common">FVO</name>
    <dbReference type="NCBI Taxonomy" id="1036723"/>
    <lineage>
        <taxon>Eukaryota</taxon>
        <taxon>Sar</taxon>
        <taxon>Alveolata</taxon>
        <taxon>Apicomplexa</taxon>
        <taxon>Aconoidasida</taxon>
        <taxon>Haemosporida</taxon>
        <taxon>Plasmodiidae</taxon>
        <taxon>Plasmodium</taxon>
        <taxon>Plasmodium (Laverania)</taxon>
    </lineage>
</organism>
<evidence type="ECO:0000256" key="2">
    <source>
        <dbReference type="SAM" id="Phobius"/>
    </source>
</evidence>
<feature type="region of interest" description="Disordered" evidence="1">
    <location>
        <begin position="155"/>
        <end position="175"/>
    </location>
</feature>
<feature type="transmembrane region" description="Helical" evidence="2">
    <location>
        <begin position="41"/>
        <end position="62"/>
    </location>
</feature>
<dbReference type="OrthoDB" id="377829at2759"/>
<gene>
    <name evidence="3" type="ORF">PFFVO_02795</name>
</gene>
<dbReference type="AlphaFoldDB" id="A0A024V740"/>
<proteinExistence type="predicted"/>
<feature type="compositionally biased region" description="Basic and acidic residues" evidence="1">
    <location>
        <begin position="155"/>
        <end position="167"/>
    </location>
</feature>
<sequence length="175" mass="19658">MGWFGKMEKCCCFPLAGGCLGGAMFHFMICITSIFSTTKDYKNMTIASNAILGCLIVLGLVLKNFIVLYIVALFVAFLLGIYIIIFVFLVIALFAANNMPFQHKLLTALTVLTIVLITASFLNIYISTCRVIKSGGTGWEYKSYMEIEKEKQIENKEKQNQKKKEDAMLNNDYNA</sequence>
<feature type="transmembrane region" description="Helical" evidence="2">
    <location>
        <begin position="106"/>
        <end position="126"/>
    </location>
</feature>
<feature type="transmembrane region" description="Helical" evidence="2">
    <location>
        <begin position="12"/>
        <end position="35"/>
    </location>
</feature>
<dbReference type="EMBL" id="KI925079">
    <property type="protein sequence ID" value="ETW18279.1"/>
    <property type="molecule type" value="Genomic_DNA"/>
</dbReference>
<reference evidence="3 4" key="2">
    <citation type="submission" date="2013-02" db="EMBL/GenBank/DDBJ databases">
        <title>The Genome Sequence of Plasmodium falciparum Vietnam Oak-Knoll (FVO).</title>
        <authorList>
            <consortium name="The Broad Institute Genome Sequencing Platform"/>
            <consortium name="The Broad Institute Genome Sequencing Center for Infectious Disease"/>
            <person name="Neafsey D."/>
            <person name="Cheeseman I."/>
            <person name="Volkman S."/>
            <person name="Adams J."/>
            <person name="Walker B."/>
            <person name="Young S.K."/>
            <person name="Zeng Q."/>
            <person name="Gargeya S."/>
            <person name="Fitzgerald M."/>
            <person name="Haas B."/>
            <person name="Abouelleil A."/>
            <person name="Alvarado L."/>
            <person name="Arachchi H.M."/>
            <person name="Berlin A.M."/>
            <person name="Chapman S.B."/>
            <person name="Dewar J."/>
            <person name="Goldberg J."/>
            <person name="Griggs A."/>
            <person name="Gujja S."/>
            <person name="Hansen M."/>
            <person name="Howarth C."/>
            <person name="Imamovic A."/>
            <person name="Larimer J."/>
            <person name="McCowan C."/>
            <person name="Murphy C."/>
            <person name="Neiman D."/>
            <person name="Pearson M."/>
            <person name="Priest M."/>
            <person name="Roberts A."/>
            <person name="Saif S."/>
            <person name="Shea T."/>
            <person name="Sisk P."/>
            <person name="Sykes S."/>
            <person name="Wortman J."/>
            <person name="Nusbaum C."/>
            <person name="Birren B."/>
        </authorList>
    </citation>
    <scope>NUCLEOTIDE SEQUENCE [LARGE SCALE GENOMIC DNA]</scope>
    <source>
        <strain evidence="4">Vietnam Oak-Knoll (FVO)</strain>
    </source>
</reference>
<keyword evidence="2" id="KW-0472">Membrane</keyword>
<reference evidence="3 4" key="1">
    <citation type="submission" date="2013-02" db="EMBL/GenBank/DDBJ databases">
        <title>The Genome Annotation of Plasmodium falciparum Vietnam Oak-Knoll (FVO).</title>
        <authorList>
            <consortium name="The Broad Institute Genome Sequencing Platform"/>
            <consortium name="The Broad Institute Genome Sequencing Center for Infectious Disease"/>
            <person name="Neafsey D."/>
            <person name="Hoffman S."/>
            <person name="Volkman S."/>
            <person name="Rosenthal P."/>
            <person name="Walker B."/>
            <person name="Young S.K."/>
            <person name="Zeng Q."/>
            <person name="Gargeya S."/>
            <person name="Fitzgerald M."/>
            <person name="Haas B."/>
            <person name="Abouelleil A."/>
            <person name="Allen A.W."/>
            <person name="Alvarado L."/>
            <person name="Arachchi H.M."/>
            <person name="Berlin A.M."/>
            <person name="Chapman S.B."/>
            <person name="Gainer-Dewar J."/>
            <person name="Goldberg J."/>
            <person name="Griggs A."/>
            <person name="Gujja S."/>
            <person name="Hansen M."/>
            <person name="Howarth C."/>
            <person name="Imamovic A."/>
            <person name="Ireland A."/>
            <person name="Larimer J."/>
            <person name="McCowan C."/>
            <person name="Murphy C."/>
            <person name="Pearson M."/>
            <person name="Poon T.W."/>
            <person name="Priest M."/>
            <person name="Roberts A."/>
            <person name="Saif S."/>
            <person name="Shea T."/>
            <person name="Sisk P."/>
            <person name="Sykes S."/>
            <person name="Wortman J."/>
            <person name="Nusbaum C."/>
            <person name="Birren B."/>
        </authorList>
    </citation>
    <scope>NUCLEOTIDE SEQUENCE [LARGE SCALE GENOMIC DNA]</scope>
    <source>
        <strain evidence="4">Vietnam Oak-Knoll (FVO)</strain>
    </source>
</reference>
<name>A0A024V740_PLAFA</name>
<protein>
    <submittedName>
        <fullName evidence="3">Uncharacterized protein</fullName>
    </submittedName>
</protein>
<evidence type="ECO:0000256" key="1">
    <source>
        <dbReference type="SAM" id="MobiDB-lite"/>
    </source>
</evidence>
<feature type="transmembrane region" description="Helical" evidence="2">
    <location>
        <begin position="69"/>
        <end position="94"/>
    </location>
</feature>
<evidence type="ECO:0000313" key="4">
    <source>
        <dbReference type="Proteomes" id="UP000030690"/>
    </source>
</evidence>
<evidence type="ECO:0000313" key="3">
    <source>
        <dbReference type="EMBL" id="ETW18279.1"/>
    </source>
</evidence>
<keyword evidence="2" id="KW-1133">Transmembrane helix</keyword>
<dbReference type="Proteomes" id="UP000030690">
    <property type="component" value="Unassembled WGS sequence"/>
</dbReference>